<organism evidence="2 3">
    <name type="scientific">Candidatus Methanoperedens nitratireducens</name>
    <dbReference type="NCBI Taxonomy" id="1392998"/>
    <lineage>
        <taxon>Archaea</taxon>
        <taxon>Methanobacteriati</taxon>
        <taxon>Methanobacteriota</taxon>
        <taxon>Stenosarchaea group</taxon>
        <taxon>Methanomicrobia</taxon>
        <taxon>Methanosarcinales</taxon>
        <taxon>ANME-2 cluster</taxon>
        <taxon>Candidatus Methanoperedentaceae</taxon>
        <taxon>Candidatus Methanoperedens</taxon>
    </lineage>
</organism>
<dbReference type="AlphaFoldDB" id="A0A062V311"/>
<gene>
    <name evidence="2" type="ORF">ANME2D_03012</name>
</gene>
<dbReference type="EMBL" id="JMIY01000007">
    <property type="protein sequence ID" value="KCZ70983.1"/>
    <property type="molecule type" value="Genomic_DNA"/>
</dbReference>
<name>A0A062V311_9EURY</name>
<dbReference type="InterPro" id="IPR011055">
    <property type="entry name" value="Dup_hybrid_motif"/>
</dbReference>
<dbReference type="Pfam" id="PF26482">
    <property type="entry name" value="DUF8155"/>
    <property type="match status" value="1"/>
</dbReference>
<accession>A0A062V311</accession>
<reference evidence="2 3" key="1">
    <citation type="journal article" date="2013" name="Nature">
        <title>Anaerobic oxidation of methane coupled to nitrate reduction in a novel archaeal lineage.</title>
        <authorList>
            <person name="Haroon M.F."/>
            <person name="Hu S."/>
            <person name="Shi Y."/>
            <person name="Imelfort M."/>
            <person name="Keller J."/>
            <person name="Hugenholtz P."/>
            <person name="Yuan Z."/>
            <person name="Tyson G.W."/>
        </authorList>
    </citation>
    <scope>NUCLEOTIDE SEQUENCE [LARGE SCALE GENOMIC DNA]</scope>
    <source>
        <strain evidence="2 3">ANME-2d</strain>
    </source>
</reference>
<proteinExistence type="predicted"/>
<feature type="domain" description="DUF8155" evidence="1">
    <location>
        <begin position="25"/>
        <end position="152"/>
    </location>
</feature>
<dbReference type="InterPro" id="IPR058468">
    <property type="entry name" value="DUF8155_N"/>
</dbReference>
<sequence length="283" mass="31702">MLLIRCINMKKIASHEDVDIFAPDNSRFSFLKSPYAAHLTHSAVDIYYGDFAGEAYSPADGEIIDTRCFSTPTPFKDRDFTEYITAIRQGEHVIKILHIKPDVSIGENISKGDRIGTFIHNGYFTFWNDPPMHVEVRRPGDYLRASNNLSLTPNIKWSRLSSYSSCRTIELECRVEEINKRYSLLRTNYDTCGDVRGFAMDGGFLDGYITQDPEGGFSGIIKPQGYSHPGISMLEITAGDSEVKCSGVAFCLSFNEPRIKVIPEKYGDIPLSSGDRVSIRLGV</sequence>
<keyword evidence="3" id="KW-1185">Reference proteome</keyword>
<comment type="caution">
    <text evidence="2">The sequence shown here is derived from an EMBL/GenBank/DDBJ whole genome shotgun (WGS) entry which is preliminary data.</text>
</comment>
<evidence type="ECO:0000259" key="1">
    <source>
        <dbReference type="Pfam" id="PF26482"/>
    </source>
</evidence>
<dbReference type="Gene3D" id="2.70.70.10">
    <property type="entry name" value="Glucose Permease (Domain IIA)"/>
    <property type="match status" value="1"/>
</dbReference>
<evidence type="ECO:0000313" key="3">
    <source>
        <dbReference type="Proteomes" id="UP000027153"/>
    </source>
</evidence>
<evidence type="ECO:0000313" key="2">
    <source>
        <dbReference type="EMBL" id="KCZ70983.1"/>
    </source>
</evidence>
<dbReference type="Proteomes" id="UP000027153">
    <property type="component" value="Unassembled WGS sequence"/>
</dbReference>
<protein>
    <submittedName>
        <fullName evidence="2">Peptidase family M23</fullName>
    </submittedName>
</protein>